<feature type="region of interest" description="Disordered" evidence="6">
    <location>
        <begin position="1637"/>
        <end position="1657"/>
    </location>
</feature>
<dbReference type="InterPro" id="IPR051872">
    <property type="entry name" value="Cytochrome_b5/Flavoprotein_Rdt"/>
</dbReference>
<feature type="region of interest" description="Disordered" evidence="6">
    <location>
        <begin position="963"/>
        <end position="1013"/>
    </location>
</feature>
<evidence type="ECO:0000256" key="5">
    <source>
        <dbReference type="ARBA" id="ARBA00023004"/>
    </source>
</evidence>
<dbReference type="Pfam" id="PF00173">
    <property type="entry name" value="Cyt-b5"/>
    <property type="match status" value="1"/>
</dbReference>
<keyword evidence="4" id="KW-0560">Oxidoreductase</keyword>
<protein>
    <submittedName>
        <fullName evidence="10">ANK_REP_REGION domain-containing protein</fullName>
    </submittedName>
</protein>
<proteinExistence type="inferred from homology"/>
<dbReference type="InterPro" id="IPR001433">
    <property type="entry name" value="OxRdtase_FAD/NAD-bd"/>
</dbReference>
<keyword evidence="9" id="KW-1185">Reference proteome</keyword>
<evidence type="ECO:0000313" key="9">
    <source>
        <dbReference type="Proteomes" id="UP000095280"/>
    </source>
</evidence>
<sequence length="1721" mass="184953">EAVEAQHQQDEHQRRIRHRCRVAEHEQLRLVQVVAEDEDGAVMHGQHVAEVQSVSRHLAHGVAQVVAEKSELSSDSDHDEAENIGDRDAAQVQILAGEGLQAVQHDVGHDHVSQRAEYNDDWQQDGRHGADNVRHDAEEVPGRVSALAVPDNLHGTLHVPDFHRFQGQVVHSGRSLGAAGAVISFRQHLNGALRLRSMKKLTHWLMRAKVWGWQCKMKKASDTILVPKQCIERLRRFLTAATTRDSRKQLRPSISRMNTRGGFDIDVVMPFGRAITADRTSVPARALAAQRSPTFFMASGREQPALGRKLRRSPLIGQARFKLGSQLGLARCHWLLRLLRLLLLLRQNVGVWDSEGCGGCNCAWEMQGCRRGRKSQGAPASEGGSVGGGGGGWPKAAAAAAAMLMASSCLCSSMLQELLRISKFCFCGVAAQRWVRLTRPHLVLMRYCAAAMVSGVPVMVTFRSLAPSSQLLILICAPDIWRISLILEPPRPMMQPMRSLGTTSSCELSRRMHSAMDLALPETVTVRSVELGSTSLATCREAPPPLPMTLPHWVAGTSSLSVTGGHPISSGPAYILKLLTHEAEGHVNLVHCARDGHDALRTGAPAWQPEGTLPKCRKWRVLLLLLLLLLLLKEKKAPYSDSAVRDDTMKAAQHIAFCIFPGGFAQLSQQVLQLVPAAAKARLGRTVGENVQVVLKMRLLLLQLLFRPSSWPGLWRDAPASANSAATLAKAARCSPERPRSSSAASRADIGRPRLSDSAMAPASTAVASFSAGSAGNCGALPPALAADGKQMRQAYGYKLPSSESDIFYVQVLFRMLSAEPMTYPSCCVRPGGLRPAPSRDRPPTGAVRQFAIDTLSYSRRLFADFQLRLIDPDKDVATVVADNAAASTASQSTAIATASKLQTQKPNAVVPPSARPAGCKRRHADNADEAGPTSSELSRTSCYRSQLSHSARLIVGCTTSSASSASLPRHSHSAGAPPAVATAANSSEMSLQPPPPPQQQQRGNATGSLRNKTALRPGHSLMDWVRLCNSGRDMLDGTRPHGVSPEELAKHNKPGDCWMALNGQVYNVSKYADFHPGGPDELMLGAGEDATDLFNSVHRWVNFESMLRRCHVGPLTAPAAAASASSSAVAAKKSESVKFTWRDAGDEFIINFAFPWPCRSFAIVTSGGLYCRAELDSEDGAAVGYYEFRCCQPHAALLLADARCQIDGSTAATLRLGKRSSDQRAPVIGPVDIDQLYGLGSAPPPVRLFPATLSGWSQLTPDTRLFRLSLPAGSAVRTPIGWHVYCETTPVEGEGDGEMAVRRAYTPVAMGNDEAVDGLQEVWQPKATAELALVIKFYEGGAFTDWLRRRLPGDTIQVSLPDGKFSFDSVMHYDCLVLIAAGTGVTPMVNLTLAFLDLDSDKRVLLVYYNRTESDIILRSYWDRLTARYPGRLACRHSLTRVDPTSDWPGLTGRVSGPALANACASWEPLAGLPAERVFTAACGPDGFLASVGDALAAAAAADANCPLSADRLFICEFSFESCSNQSRARSGRVSSLSNPKSPGLAVGCIIEFPVMPHQLPAADGSCLGQASRGWCLLQGCLLSGRPAEDAESQPAEGSALASTMESMRQTLGGFAEAFAGKTKWMIGRLAGAAASVGQQRSQPQPPEPPLPAVGGAGLLVRIAPTGRNALRQPRGLAVTLGGEGGSRILQSSSGYCRAVQDIAEQSRMLQSSSGYCRAE</sequence>
<evidence type="ECO:0000256" key="4">
    <source>
        <dbReference type="ARBA" id="ARBA00023002"/>
    </source>
</evidence>
<reference evidence="10" key="1">
    <citation type="submission" date="2016-11" db="UniProtKB">
        <authorList>
            <consortium name="WormBaseParasite"/>
        </authorList>
    </citation>
    <scope>IDENTIFICATION</scope>
</reference>
<dbReference type="GO" id="GO:0020037">
    <property type="term" value="F:heme binding"/>
    <property type="evidence" value="ECO:0007669"/>
    <property type="project" value="TreeGrafter"/>
</dbReference>
<dbReference type="GO" id="GO:0004128">
    <property type="term" value="F:cytochrome-b5 reductase activity, acting on NAD(P)H"/>
    <property type="evidence" value="ECO:0007669"/>
    <property type="project" value="TreeGrafter"/>
</dbReference>
<dbReference type="Proteomes" id="UP000095280">
    <property type="component" value="Unplaced"/>
</dbReference>
<dbReference type="Pfam" id="PF00970">
    <property type="entry name" value="FAD_binding_6"/>
    <property type="match status" value="1"/>
</dbReference>
<evidence type="ECO:0000256" key="3">
    <source>
        <dbReference type="ARBA" id="ARBA00022723"/>
    </source>
</evidence>
<name>A0A1I8HB10_9PLAT</name>
<evidence type="ECO:0000256" key="6">
    <source>
        <dbReference type="SAM" id="MobiDB-lite"/>
    </source>
</evidence>
<accession>A0A1I8HB10</accession>
<dbReference type="FunFam" id="3.10.120.10:FF:000001">
    <property type="entry name" value="Cytochrome b5 reductase 4"/>
    <property type="match status" value="1"/>
</dbReference>
<evidence type="ECO:0000256" key="2">
    <source>
        <dbReference type="ARBA" id="ARBA00022617"/>
    </source>
</evidence>
<dbReference type="InterPro" id="IPR036400">
    <property type="entry name" value="Cyt_B5-like_heme/steroid_sf"/>
</dbReference>
<dbReference type="WBParaSite" id="maker-uti_cns_0005278-snap-gene-0.3-mRNA-1">
    <property type="protein sequence ID" value="maker-uti_cns_0005278-snap-gene-0.3-mRNA-1"/>
    <property type="gene ID" value="maker-uti_cns_0005278-snap-gene-0.3"/>
</dbReference>
<dbReference type="PANTHER" id="PTHR46237">
    <property type="entry name" value="CYTOCHROME B5 REDUCTASE 4 FAMILY MEMBER"/>
    <property type="match status" value="1"/>
</dbReference>
<feature type="compositionally biased region" description="Polar residues" evidence="6">
    <location>
        <begin position="1003"/>
        <end position="1012"/>
    </location>
</feature>
<keyword evidence="2" id="KW-0349">Heme</keyword>
<dbReference type="InterPro" id="IPR017927">
    <property type="entry name" value="FAD-bd_FR_type"/>
</dbReference>
<dbReference type="InterPro" id="IPR008333">
    <property type="entry name" value="Cbr1-like_FAD-bd_dom"/>
</dbReference>
<dbReference type="Gene3D" id="3.10.120.10">
    <property type="entry name" value="Cytochrome b5-like heme/steroid binding domain"/>
    <property type="match status" value="1"/>
</dbReference>
<feature type="region of interest" description="Disordered" evidence="6">
    <location>
        <begin position="731"/>
        <end position="757"/>
    </location>
</feature>
<keyword evidence="3" id="KW-0479">Metal-binding</keyword>
<feature type="domain" description="Cytochrome b5 heme-binding" evidence="7">
    <location>
        <begin position="1041"/>
        <end position="1117"/>
    </location>
</feature>
<evidence type="ECO:0000259" key="7">
    <source>
        <dbReference type="PROSITE" id="PS50255"/>
    </source>
</evidence>
<dbReference type="PROSITE" id="PS51384">
    <property type="entry name" value="FAD_FR"/>
    <property type="match status" value="1"/>
</dbReference>
<organism evidence="9 10">
    <name type="scientific">Macrostomum lignano</name>
    <dbReference type="NCBI Taxonomy" id="282301"/>
    <lineage>
        <taxon>Eukaryota</taxon>
        <taxon>Metazoa</taxon>
        <taxon>Spiralia</taxon>
        <taxon>Lophotrochozoa</taxon>
        <taxon>Platyhelminthes</taxon>
        <taxon>Rhabditophora</taxon>
        <taxon>Macrostomorpha</taxon>
        <taxon>Macrostomida</taxon>
        <taxon>Macrostomidae</taxon>
        <taxon>Macrostomum</taxon>
    </lineage>
</organism>
<evidence type="ECO:0000259" key="8">
    <source>
        <dbReference type="PROSITE" id="PS51384"/>
    </source>
</evidence>
<dbReference type="PANTHER" id="PTHR46237:SF1">
    <property type="entry name" value="CYTOCHROME B5 REDUCTASE 4"/>
    <property type="match status" value="1"/>
</dbReference>
<dbReference type="Gene3D" id="3.40.50.80">
    <property type="entry name" value="Nucleotide-binding domain of ferredoxin-NADP reductase (FNR) module"/>
    <property type="match status" value="1"/>
</dbReference>
<comment type="similarity">
    <text evidence="1">Belongs to the flavoprotein pyridine nucleotide cytochrome reductase family.</text>
</comment>
<dbReference type="GO" id="GO:0006801">
    <property type="term" value="P:superoxide metabolic process"/>
    <property type="evidence" value="ECO:0007669"/>
    <property type="project" value="TreeGrafter"/>
</dbReference>
<dbReference type="SMART" id="SM01117">
    <property type="entry name" value="Cyt-b5"/>
    <property type="match status" value="1"/>
</dbReference>
<feature type="region of interest" description="Disordered" evidence="6">
    <location>
        <begin position="900"/>
        <end position="940"/>
    </location>
</feature>
<dbReference type="Gene3D" id="2.40.30.10">
    <property type="entry name" value="Translation factors"/>
    <property type="match status" value="1"/>
</dbReference>
<dbReference type="InterPro" id="IPR017938">
    <property type="entry name" value="Riboflavin_synthase-like_b-brl"/>
</dbReference>
<dbReference type="PROSITE" id="PS50255">
    <property type="entry name" value="CYTOCHROME_B5_2"/>
    <property type="match status" value="1"/>
</dbReference>
<evidence type="ECO:0000256" key="1">
    <source>
        <dbReference type="ARBA" id="ARBA00006105"/>
    </source>
</evidence>
<feature type="domain" description="FAD-binding FR-type" evidence="8">
    <location>
        <begin position="1247"/>
        <end position="1369"/>
    </location>
</feature>
<evidence type="ECO:0000313" key="10">
    <source>
        <dbReference type="WBParaSite" id="maker-uti_cns_0005278-snap-gene-0.3-mRNA-1"/>
    </source>
</evidence>
<dbReference type="CDD" id="cd06183">
    <property type="entry name" value="cyt_b5_reduct_like"/>
    <property type="match status" value="1"/>
</dbReference>
<feature type="compositionally biased region" description="Low complexity" evidence="6">
    <location>
        <begin position="963"/>
        <end position="985"/>
    </location>
</feature>
<dbReference type="PRINTS" id="PR00406">
    <property type="entry name" value="CYTB5RDTASE"/>
</dbReference>
<dbReference type="SUPFAM" id="SSF63380">
    <property type="entry name" value="Riboflavin synthase domain-like"/>
    <property type="match status" value="1"/>
</dbReference>
<dbReference type="InterPro" id="IPR039261">
    <property type="entry name" value="FNR_nucleotide-bd"/>
</dbReference>
<keyword evidence="5" id="KW-0408">Iron</keyword>
<dbReference type="SUPFAM" id="SSF55856">
    <property type="entry name" value="Cytochrome b5-like heme/steroid binding domain"/>
    <property type="match status" value="1"/>
</dbReference>
<dbReference type="GO" id="GO:0046872">
    <property type="term" value="F:metal ion binding"/>
    <property type="evidence" value="ECO:0007669"/>
    <property type="project" value="UniProtKB-KW"/>
</dbReference>
<dbReference type="Pfam" id="PF00175">
    <property type="entry name" value="NAD_binding_1"/>
    <property type="match status" value="1"/>
</dbReference>
<dbReference type="GO" id="GO:0005783">
    <property type="term" value="C:endoplasmic reticulum"/>
    <property type="evidence" value="ECO:0007669"/>
    <property type="project" value="TreeGrafter"/>
</dbReference>
<dbReference type="SUPFAM" id="SSF52343">
    <property type="entry name" value="Ferredoxin reductase-like, C-terminal NADP-linked domain"/>
    <property type="match status" value="1"/>
</dbReference>
<dbReference type="InterPro" id="IPR001199">
    <property type="entry name" value="Cyt_B5-like_heme/steroid-bd"/>
</dbReference>